<organism evidence="2 3">
    <name type="scientific">Gibberella nygamai</name>
    <name type="common">Bean root rot disease fungus</name>
    <name type="synonym">Fusarium nygamai</name>
    <dbReference type="NCBI Taxonomy" id="42673"/>
    <lineage>
        <taxon>Eukaryota</taxon>
        <taxon>Fungi</taxon>
        <taxon>Dikarya</taxon>
        <taxon>Ascomycota</taxon>
        <taxon>Pezizomycotina</taxon>
        <taxon>Sordariomycetes</taxon>
        <taxon>Hypocreomycetidae</taxon>
        <taxon>Hypocreales</taxon>
        <taxon>Nectriaceae</taxon>
        <taxon>Fusarium</taxon>
        <taxon>Fusarium fujikuroi species complex</taxon>
    </lineage>
</organism>
<comment type="caution">
    <text evidence="2">The sequence shown here is derived from an EMBL/GenBank/DDBJ whole genome shotgun (WGS) entry which is preliminary data.</text>
</comment>
<keyword evidence="3" id="KW-1185">Reference proteome</keyword>
<gene>
    <name evidence="2" type="ORF">FNYG_14100</name>
</gene>
<dbReference type="EMBL" id="MTQA01000312">
    <property type="protein sequence ID" value="PNP61183.1"/>
    <property type="molecule type" value="Genomic_DNA"/>
</dbReference>
<protein>
    <submittedName>
        <fullName evidence="2">Uncharacterized protein</fullName>
    </submittedName>
</protein>
<dbReference type="Proteomes" id="UP000236664">
    <property type="component" value="Unassembled WGS sequence"/>
</dbReference>
<reference evidence="2 3" key="1">
    <citation type="submission" date="2017-06" db="EMBL/GenBank/DDBJ databases">
        <title>Genome of Fusarium nygamai isolate CS10214.</title>
        <authorList>
            <person name="Gardiner D.M."/>
            <person name="Obanor F."/>
            <person name="Kazan K."/>
        </authorList>
    </citation>
    <scope>NUCLEOTIDE SEQUENCE [LARGE SCALE GENOMIC DNA]</scope>
    <source>
        <strain evidence="2 3">CS10214</strain>
    </source>
</reference>
<name>A0A2K0UTS2_GIBNY</name>
<evidence type="ECO:0000256" key="1">
    <source>
        <dbReference type="SAM" id="MobiDB-lite"/>
    </source>
</evidence>
<accession>A0A2K0UTS2</accession>
<sequence>MPDTIKPSTQSDDDNDNEWMSLFDTFYDAHQSQHISRPEYERILASLARATRSDSSTELKLLLNKLRLHTRPLPMSSPTSSGKTERLRYFENKAGPIDEARPAAERRQSGSNADNVKCDRHAYIRNKEKYQTNTLSQDIDLSVQIHEALLDEKQTGKALLAAKARVHI</sequence>
<feature type="compositionally biased region" description="Basic and acidic residues" evidence="1">
    <location>
        <begin position="83"/>
        <end position="108"/>
    </location>
</feature>
<feature type="region of interest" description="Disordered" evidence="1">
    <location>
        <begin position="71"/>
        <end position="115"/>
    </location>
</feature>
<evidence type="ECO:0000313" key="2">
    <source>
        <dbReference type="EMBL" id="PNP61183.1"/>
    </source>
</evidence>
<dbReference type="AlphaFoldDB" id="A0A2K0UTS2"/>
<dbReference type="OrthoDB" id="5091092at2759"/>
<proteinExistence type="predicted"/>
<evidence type="ECO:0000313" key="3">
    <source>
        <dbReference type="Proteomes" id="UP000236664"/>
    </source>
</evidence>